<dbReference type="CDD" id="cd00146">
    <property type="entry name" value="PKD"/>
    <property type="match status" value="1"/>
</dbReference>
<organism evidence="2 3">
    <name type="scientific">Hymenobacter amundsenii</name>
    <dbReference type="NCBI Taxonomy" id="2006685"/>
    <lineage>
        <taxon>Bacteria</taxon>
        <taxon>Pseudomonadati</taxon>
        <taxon>Bacteroidota</taxon>
        <taxon>Cytophagia</taxon>
        <taxon>Cytophagales</taxon>
        <taxon>Hymenobacteraceae</taxon>
        <taxon>Hymenobacter</taxon>
    </lineage>
</organism>
<dbReference type="EMBL" id="NIRR01000009">
    <property type="protein sequence ID" value="OWP63692.1"/>
    <property type="molecule type" value="Genomic_DNA"/>
</dbReference>
<dbReference type="InterPro" id="IPR035986">
    <property type="entry name" value="PKD_dom_sf"/>
</dbReference>
<feature type="domain" description="PKD" evidence="1">
    <location>
        <begin position="221"/>
        <end position="279"/>
    </location>
</feature>
<proteinExistence type="predicted"/>
<dbReference type="NCBIfam" id="TIGR04183">
    <property type="entry name" value="Por_Secre_tail"/>
    <property type="match status" value="1"/>
</dbReference>
<dbReference type="Pfam" id="PF18962">
    <property type="entry name" value="Por_Secre_tail"/>
    <property type="match status" value="1"/>
</dbReference>
<sequence>MPALRHPLLLQSADHRRGPVFQLRGCQYQHNHPAVPELPTLKAECSLTATTPTAPDDCGGTVTATTTDPTSYSAQGIYTITWRFAYGDGSTATATQAVEVRDLTAPTVRTQNISVTLDAAGRATVTAAAIDNGSTDACGVQTLTLDKISFDCSDIGANPVVLTVTDVNGNRASAAATVTVIGATPVPTIVVAKTSTTFTGLDATTIALGYGAQSVVLTASNGTSAAAATTYAWSPAAGLSNSQAANPVFVPTTAGTYTFAVRATNEFGCAASASVTITVLDARCGNNNDKVLVCHKGKTLCVAASAVPAQLAQPGNTLAACGPVLTNSDTNALVGSGQSATVFETFPNPVTTRAVVHFQSAATAAAQVQVFNALGQVVATLYDAVAQAGRDYEVTLEAATLPAGIYTCRLLTNGTVATKRLVVVK</sequence>
<dbReference type="InterPro" id="IPR022409">
    <property type="entry name" value="PKD/Chitinase_dom"/>
</dbReference>
<dbReference type="PROSITE" id="PS50093">
    <property type="entry name" value="PKD"/>
    <property type="match status" value="1"/>
</dbReference>
<dbReference type="SUPFAM" id="SSF49299">
    <property type="entry name" value="PKD domain"/>
    <property type="match status" value="1"/>
</dbReference>
<evidence type="ECO:0000313" key="2">
    <source>
        <dbReference type="EMBL" id="OWP63692.1"/>
    </source>
</evidence>
<gene>
    <name evidence="2" type="ORF">CDA63_07850</name>
</gene>
<dbReference type="InterPro" id="IPR000601">
    <property type="entry name" value="PKD_dom"/>
</dbReference>
<dbReference type="AlphaFoldDB" id="A0A246FLU4"/>
<dbReference type="InterPro" id="IPR026444">
    <property type="entry name" value="Secre_tail"/>
</dbReference>
<protein>
    <recommendedName>
        <fullName evidence="1">PKD domain-containing protein</fullName>
    </recommendedName>
</protein>
<name>A0A246FLU4_9BACT</name>
<dbReference type="SMART" id="SM00089">
    <property type="entry name" value="PKD"/>
    <property type="match status" value="1"/>
</dbReference>
<evidence type="ECO:0000259" key="1">
    <source>
        <dbReference type="PROSITE" id="PS50093"/>
    </source>
</evidence>
<dbReference type="Gene3D" id="2.60.40.10">
    <property type="entry name" value="Immunoglobulins"/>
    <property type="match status" value="1"/>
</dbReference>
<evidence type="ECO:0000313" key="3">
    <source>
        <dbReference type="Proteomes" id="UP000197277"/>
    </source>
</evidence>
<dbReference type="Pfam" id="PF22352">
    <property type="entry name" value="K319L-like_PKD"/>
    <property type="match status" value="1"/>
</dbReference>
<comment type="caution">
    <text evidence="2">The sequence shown here is derived from an EMBL/GenBank/DDBJ whole genome shotgun (WGS) entry which is preliminary data.</text>
</comment>
<reference evidence="2 3" key="1">
    <citation type="submission" date="2017-06" db="EMBL/GenBank/DDBJ databases">
        <title>Hymenobacter amundsenii sp. nov. isolated from regoliths in Antarctica.</title>
        <authorList>
            <person name="Sedlacek I."/>
            <person name="Kralova S."/>
            <person name="Pantucek R."/>
            <person name="Svec P."/>
            <person name="Holochova P."/>
            <person name="Stankova E."/>
            <person name="Vrbovska V."/>
            <person name="Busse H.-J."/>
        </authorList>
    </citation>
    <scope>NUCLEOTIDE SEQUENCE [LARGE SCALE GENOMIC DNA]</scope>
    <source>
        <strain evidence="2 3">CCM 8682</strain>
    </source>
</reference>
<dbReference type="OrthoDB" id="602637at2"/>
<dbReference type="InterPro" id="IPR013783">
    <property type="entry name" value="Ig-like_fold"/>
</dbReference>
<keyword evidence="3" id="KW-1185">Reference proteome</keyword>
<accession>A0A246FLU4</accession>
<dbReference type="Proteomes" id="UP000197277">
    <property type="component" value="Unassembled WGS sequence"/>
</dbReference>